<keyword evidence="3" id="KW-1185">Reference proteome</keyword>
<dbReference type="Pfam" id="PF01863">
    <property type="entry name" value="YgjP-like"/>
    <property type="match status" value="1"/>
</dbReference>
<dbReference type="PANTHER" id="PTHR30399:SF1">
    <property type="entry name" value="UTP PYROPHOSPHATASE"/>
    <property type="match status" value="1"/>
</dbReference>
<dbReference type="Gene3D" id="3.30.2010.10">
    <property type="entry name" value="Metalloproteases ('zincins'), catalytic domain"/>
    <property type="match status" value="1"/>
</dbReference>
<dbReference type="InterPro" id="IPR002725">
    <property type="entry name" value="YgjP-like_metallopeptidase"/>
</dbReference>
<dbReference type="PANTHER" id="PTHR30399">
    <property type="entry name" value="UNCHARACTERIZED PROTEIN YGJP"/>
    <property type="match status" value="1"/>
</dbReference>
<accession>A0ABQ0P1V3</accession>
<comment type="caution">
    <text evidence="2">The sequence shown here is derived from an EMBL/GenBank/DDBJ whole genome shotgun (WGS) entry which is preliminary data.</text>
</comment>
<organism evidence="2 3">
    <name type="scientific">Saccharibacter floricola DSM 15669</name>
    <dbReference type="NCBI Taxonomy" id="1123227"/>
    <lineage>
        <taxon>Bacteria</taxon>
        <taxon>Pseudomonadati</taxon>
        <taxon>Pseudomonadota</taxon>
        <taxon>Alphaproteobacteria</taxon>
        <taxon>Acetobacterales</taxon>
        <taxon>Acetobacteraceae</taxon>
        <taxon>Saccharibacter</taxon>
    </lineage>
</organism>
<name>A0ABQ0P1V3_9PROT</name>
<reference evidence="2" key="1">
    <citation type="submission" date="2013-04" db="EMBL/GenBank/DDBJ databases">
        <title>The genome sequencing project of 58 acetic acid bacteria.</title>
        <authorList>
            <person name="Okamoto-Kainuma A."/>
            <person name="Ishikawa M."/>
            <person name="Umino S."/>
            <person name="Koizumi Y."/>
            <person name="Shiwa Y."/>
            <person name="Yoshikawa H."/>
            <person name="Matsutani M."/>
            <person name="Matsushita K."/>
        </authorList>
    </citation>
    <scope>NUCLEOTIDE SEQUENCE</scope>
    <source>
        <strain evidence="2">DSM 15669</strain>
    </source>
</reference>
<evidence type="ECO:0000259" key="1">
    <source>
        <dbReference type="Pfam" id="PF01863"/>
    </source>
</evidence>
<evidence type="ECO:0000313" key="3">
    <source>
        <dbReference type="Proteomes" id="UP001062901"/>
    </source>
</evidence>
<dbReference type="InterPro" id="IPR053136">
    <property type="entry name" value="UTP_pyrophosphatase-like"/>
</dbReference>
<dbReference type="CDD" id="cd07344">
    <property type="entry name" value="M48_yhfN_like"/>
    <property type="match status" value="1"/>
</dbReference>
<sequence>MEDKQRLLKDFVHQQAKVTLPALIDHYGRIMDQKPQKITLRDTKSRWGSCTRQGRLMLNWRLIMAPDDIARYVIVHELAHMTHFNHSPAFWAHVDRFCPDGKKGRLKAEKYLRQNGILLMRMV</sequence>
<feature type="domain" description="YgjP-like metallopeptidase" evidence="1">
    <location>
        <begin position="2"/>
        <end position="103"/>
    </location>
</feature>
<evidence type="ECO:0000313" key="2">
    <source>
        <dbReference type="EMBL" id="GBQ08664.1"/>
    </source>
</evidence>
<dbReference type="EMBL" id="BAQD01000124">
    <property type="protein sequence ID" value="GBQ08664.1"/>
    <property type="molecule type" value="Genomic_DNA"/>
</dbReference>
<gene>
    <name evidence="2" type="ORF">AA15669_1864</name>
</gene>
<proteinExistence type="predicted"/>
<dbReference type="Proteomes" id="UP001062901">
    <property type="component" value="Unassembled WGS sequence"/>
</dbReference>
<protein>
    <recommendedName>
        <fullName evidence="1">YgjP-like metallopeptidase domain-containing protein</fullName>
    </recommendedName>
</protein>